<dbReference type="PANTHER" id="PTHR35531">
    <property type="entry name" value="INNER MEMBRANE PROTEIN YBCI-RELATED"/>
    <property type="match status" value="1"/>
</dbReference>
<keyword evidence="2" id="KW-1185">Reference proteome</keyword>
<dbReference type="Proteomes" id="UP001296873">
    <property type="component" value="Unassembled WGS sequence"/>
</dbReference>
<protein>
    <recommendedName>
        <fullName evidence="3">Metal-dependent hydrolase</fullName>
    </recommendedName>
</protein>
<reference evidence="1 2" key="1">
    <citation type="journal article" date="2020" name="Microorganisms">
        <title>Osmotic Adaptation and Compatible Solute Biosynthesis of Phototrophic Bacteria as Revealed from Genome Analyses.</title>
        <authorList>
            <person name="Imhoff J.F."/>
            <person name="Rahn T."/>
            <person name="Kunzel S."/>
            <person name="Keller A."/>
            <person name="Neulinger S.C."/>
        </authorList>
    </citation>
    <scope>NUCLEOTIDE SEQUENCE [LARGE SCALE GENOMIC DNA]</scope>
    <source>
        <strain evidence="1 2">DSM 9895</strain>
    </source>
</reference>
<dbReference type="InterPro" id="IPR007404">
    <property type="entry name" value="YdjM-like"/>
</dbReference>
<dbReference type="RefSeq" id="WP_200341350.1">
    <property type="nucleotide sequence ID" value="NZ_NRRL01000036.1"/>
</dbReference>
<accession>A0ABS1DEX9</accession>
<name>A0ABS1DEX9_9PROT</name>
<sequence length="171" mass="17216">MMWHTHIAVGGAVGGALAQAGAIPVDPLTLSALAVGSLLPDVDEPRSYAGSRVPILSWPLKAIFGHRGVTHSAACLAALSASAFAFLPWEWATAFAAAYAGHLAADAVSGGVPFLWPSDARQGVALVSTGGFAEKLLVFPLCVAASLTLVGGDPIHLARGAAIEVGRALGA</sequence>
<evidence type="ECO:0008006" key="3">
    <source>
        <dbReference type="Google" id="ProtNLM"/>
    </source>
</evidence>
<gene>
    <name evidence="1" type="ORF">CKO28_13380</name>
</gene>
<comment type="caution">
    <text evidence="1">The sequence shown here is derived from an EMBL/GenBank/DDBJ whole genome shotgun (WGS) entry which is preliminary data.</text>
</comment>
<organism evidence="1 2">
    <name type="scientific">Rhodovibrio sodomensis</name>
    <dbReference type="NCBI Taxonomy" id="1088"/>
    <lineage>
        <taxon>Bacteria</taxon>
        <taxon>Pseudomonadati</taxon>
        <taxon>Pseudomonadota</taxon>
        <taxon>Alphaproteobacteria</taxon>
        <taxon>Rhodospirillales</taxon>
        <taxon>Rhodovibrionaceae</taxon>
        <taxon>Rhodovibrio</taxon>
    </lineage>
</organism>
<evidence type="ECO:0000313" key="1">
    <source>
        <dbReference type="EMBL" id="MBK1669024.1"/>
    </source>
</evidence>
<dbReference type="EMBL" id="NRRL01000036">
    <property type="protein sequence ID" value="MBK1669024.1"/>
    <property type="molecule type" value="Genomic_DNA"/>
</dbReference>
<proteinExistence type="predicted"/>
<dbReference type="Pfam" id="PF04307">
    <property type="entry name" value="YdjM"/>
    <property type="match status" value="1"/>
</dbReference>
<dbReference type="PANTHER" id="PTHR35531:SF1">
    <property type="entry name" value="INNER MEMBRANE PROTEIN YBCI-RELATED"/>
    <property type="match status" value="1"/>
</dbReference>
<evidence type="ECO:0000313" key="2">
    <source>
        <dbReference type="Proteomes" id="UP001296873"/>
    </source>
</evidence>